<keyword evidence="2" id="KW-1185">Reference proteome</keyword>
<accession>A0A075V1G8</accession>
<dbReference type="EMBL" id="CP008953">
    <property type="protein sequence ID" value="AIG78439.1"/>
    <property type="molecule type" value="Genomic_DNA"/>
</dbReference>
<dbReference type="RefSeq" id="WP_038516677.1">
    <property type="nucleotide sequence ID" value="NZ_CP008953.1"/>
</dbReference>
<name>A0A075V1G8_9PSEU</name>
<dbReference type="AlphaFoldDB" id="A0A075V1G8"/>
<protein>
    <submittedName>
        <fullName evidence="1">Uncharacterized protein</fullName>
    </submittedName>
</protein>
<reference evidence="1 2" key="1">
    <citation type="journal article" date="2014" name="J. Biotechnol.">
        <title>Complete genome sequence of the actinobacterium Amycolatopsis japonica MG417-CF17(T) (=DSM 44213T) producing (S,S)-N,N'-ethylenediaminedisuccinic acid.</title>
        <authorList>
            <person name="Stegmann E."/>
            <person name="Albersmeier A."/>
            <person name="Spohn M."/>
            <person name="Gert H."/>
            <person name="Weber T."/>
            <person name="Wohlleben W."/>
            <person name="Kalinowski J."/>
            <person name="Ruckert C."/>
        </authorList>
    </citation>
    <scope>NUCLEOTIDE SEQUENCE [LARGE SCALE GENOMIC DNA]</scope>
    <source>
        <strain evidence="2">MG417-CF17 (DSM 44213)</strain>
    </source>
</reference>
<dbReference type="KEGG" id="aja:AJAP_28000"/>
<organism evidence="1 2">
    <name type="scientific">Amycolatopsis japonica</name>
    <dbReference type="NCBI Taxonomy" id="208439"/>
    <lineage>
        <taxon>Bacteria</taxon>
        <taxon>Bacillati</taxon>
        <taxon>Actinomycetota</taxon>
        <taxon>Actinomycetes</taxon>
        <taxon>Pseudonocardiales</taxon>
        <taxon>Pseudonocardiaceae</taxon>
        <taxon>Amycolatopsis</taxon>
        <taxon>Amycolatopsis japonica group</taxon>
    </lineage>
</organism>
<dbReference type="HOGENOM" id="CLU_2406858_0_0_11"/>
<dbReference type="STRING" id="208439.AJAP_28000"/>
<proteinExistence type="predicted"/>
<gene>
    <name evidence="1" type="ORF">AJAP_28000</name>
</gene>
<evidence type="ECO:0000313" key="1">
    <source>
        <dbReference type="EMBL" id="AIG78439.1"/>
    </source>
</evidence>
<evidence type="ECO:0000313" key="2">
    <source>
        <dbReference type="Proteomes" id="UP000028492"/>
    </source>
</evidence>
<sequence>MSTPKPHALEHFLKTFDRSDDGLGEHLTCTEANAIAALFNENGMTEAAQGWLNAHYEDCDLDDHPTYIEAMERLPEGYEREPETVTPAADSE</sequence>
<dbReference type="Proteomes" id="UP000028492">
    <property type="component" value="Chromosome"/>
</dbReference>